<dbReference type="RefSeq" id="WP_290260937.1">
    <property type="nucleotide sequence ID" value="NZ_JAUFQQ010000003.1"/>
</dbReference>
<evidence type="ECO:0000313" key="4">
    <source>
        <dbReference type="Proteomes" id="UP001589589"/>
    </source>
</evidence>
<dbReference type="InterPro" id="IPR015421">
    <property type="entry name" value="PyrdxlP-dep_Trfase_major"/>
</dbReference>
<evidence type="ECO:0000313" key="3">
    <source>
        <dbReference type="EMBL" id="MFB9065211.1"/>
    </source>
</evidence>
<dbReference type="GO" id="GO:0008483">
    <property type="term" value="F:transaminase activity"/>
    <property type="evidence" value="ECO:0007669"/>
    <property type="project" value="UniProtKB-KW"/>
</dbReference>
<dbReference type="InterPro" id="IPR015422">
    <property type="entry name" value="PyrdxlP-dep_Trfase_small"/>
</dbReference>
<comment type="similarity">
    <text evidence="1 2">Belongs to the DegT/DnrJ/EryC1 family.</text>
</comment>
<keyword evidence="3" id="KW-0032">Aminotransferase</keyword>
<dbReference type="PIRSF" id="PIRSF000390">
    <property type="entry name" value="PLP_StrS"/>
    <property type="match status" value="1"/>
</dbReference>
<dbReference type="SUPFAM" id="SSF53383">
    <property type="entry name" value="PLP-dependent transferases"/>
    <property type="match status" value="1"/>
</dbReference>
<reference evidence="3 4" key="1">
    <citation type="submission" date="2024-09" db="EMBL/GenBank/DDBJ databases">
        <authorList>
            <person name="Sun Q."/>
            <person name="Mori K."/>
        </authorList>
    </citation>
    <scope>NUCLEOTIDE SEQUENCE [LARGE SCALE GENOMIC DNA]</scope>
    <source>
        <strain evidence="3 4">CECT 7908</strain>
    </source>
</reference>
<sequence>MIPIYKPYMSDNIDSEISSILYSGQLGYGKYGKVFENKLKSFIECEYILSVSSYNLAMLIVLSTLGLNKGDEIIASPVSCLASNQPFAVKGLKVIWVDINPETGSMCPDDLKVKITNKTKAIFHNHFCGYLGNIDEINTIGNSFGIPVIDDGIEAFGSEYKGKKIGNLGTDITVFSFQTVRLPNTIDGGAIVFKDKELYEKALLIRDYGIDRAIFRTDNGEINPKCDISLEGYGGLMSELNSFLGTKQMDDIEDLLLRQKKNAFVWDQKIMNMDNFNSLKLTENTMPNYWVYGILCEDKEIAINYFKDNGFYATGVHINNNVYSVFNNKDNLKGVNEFMKHFLAIPCGWWFENKLL</sequence>
<evidence type="ECO:0000256" key="1">
    <source>
        <dbReference type="ARBA" id="ARBA00037999"/>
    </source>
</evidence>
<name>A0ABV5FPY7_9FLAO</name>
<dbReference type="EMBL" id="JBHMEX010000043">
    <property type="protein sequence ID" value="MFB9065211.1"/>
    <property type="molecule type" value="Genomic_DNA"/>
</dbReference>
<dbReference type="Gene3D" id="3.40.640.10">
    <property type="entry name" value="Type I PLP-dependent aspartate aminotransferase-like (Major domain)"/>
    <property type="match status" value="1"/>
</dbReference>
<dbReference type="Proteomes" id="UP001589589">
    <property type="component" value="Unassembled WGS sequence"/>
</dbReference>
<dbReference type="Pfam" id="PF01041">
    <property type="entry name" value="DegT_DnrJ_EryC1"/>
    <property type="match status" value="1"/>
</dbReference>
<keyword evidence="4" id="KW-1185">Reference proteome</keyword>
<dbReference type="PANTHER" id="PTHR30244">
    <property type="entry name" value="TRANSAMINASE"/>
    <property type="match status" value="1"/>
</dbReference>
<dbReference type="PANTHER" id="PTHR30244:SF34">
    <property type="entry name" value="DTDP-4-AMINO-4,6-DIDEOXYGALACTOSE TRANSAMINASE"/>
    <property type="match status" value="1"/>
</dbReference>
<dbReference type="Gene3D" id="3.90.1150.10">
    <property type="entry name" value="Aspartate Aminotransferase, domain 1"/>
    <property type="match status" value="1"/>
</dbReference>
<gene>
    <name evidence="3" type="ORF">ACFFUQ_14390</name>
</gene>
<keyword evidence="2" id="KW-0663">Pyridoxal phosphate</keyword>
<dbReference type="InterPro" id="IPR000653">
    <property type="entry name" value="DegT/StrS_aminotransferase"/>
</dbReference>
<evidence type="ECO:0000256" key="2">
    <source>
        <dbReference type="RuleBase" id="RU004508"/>
    </source>
</evidence>
<organism evidence="3 4">
    <name type="scientific">Flavobacterium branchiarum</name>
    <dbReference type="NCBI Taxonomy" id="1114870"/>
    <lineage>
        <taxon>Bacteria</taxon>
        <taxon>Pseudomonadati</taxon>
        <taxon>Bacteroidota</taxon>
        <taxon>Flavobacteriia</taxon>
        <taxon>Flavobacteriales</taxon>
        <taxon>Flavobacteriaceae</taxon>
        <taxon>Flavobacterium</taxon>
    </lineage>
</organism>
<comment type="caution">
    <text evidence="3">The sequence shown here is derived from an EMBL/GenBank/DDBJ whole genome shotgun (WGS) entry which is preliminary data.</text>
</comment>
<dbReference type="InterPro" id="IPR015424">
    <property type="entry name" value="PyrdxlP-dep_Trfase"/>
</dbReference>
<protein>
    <submittedName>
        <fullName evidence="3">DegT/DnrJ/EryC1/StrS family aminotransferase</fullName>
    </submittedName>
</protein>
<keyword evidence="3" id="KW-0808">Transferase</keyword>
<proteinExistence type="inferred from homology"/>
<accession>A0ABV5FPY7</accession>